<comment type="caution">
    <text evidence="1">The sequence shown here is derived from an EMBL/GenBank/DDBJ whole genome shotgun (WGS) entry which is preliminary data.</text>
</comment>
<evidence type="ECO:0000313" key="2">
    <source>
        <dbReference type="Proteomes" id="UP000823486"/>
    </source>
</evidence>
<reference evidence="1 2" key="1">
    <citation type="submission" date="2021-01" db="EMBL/GenBank/DDBJ databases">
        <title>Genomic Encyclopedia of Type Strains, Phase IV (KMG-IV): sequencing the most valuable type-strain genomes for metagenomic binning, comparative biology and taxonomic classification.</title>
        <authorList>
            <person name="Goeker M."/>
        </authorList>
    </citation>
    <scope>NUCLEOTIDE SEQUENCE [LARGE SCALE GENOMIC DNA]</scope>
    <source>
        <strain evidence="1 2">DSM 105482</strain>
    </source>
</reference>
<accession>A0ABS2QMC6</accession>
<protein>
    <submittedName>
        <fullName evidence="1">Uncharacterized protein</fullName>
    </submittedName>
</protein>
<dbReference type="InterPro" id="IPR029063">
    <property type="entry name" value="SAM-dependent_MTases_sf"/>
</dbReference>
<organism evidence="1 2">
    <name type="scientific">Peribacillus deserti</name>
    <dbReference type="NCBI Taxonomy" id="673318"/>
    <lineage>
        <taxon>Bacteria</taxon>
        <taxon>Bacillati</taxon>
        <taxon>Bacillota</taxon>
        <taxon>Bacilli</taxon>
        <taxon>Bacillales</taxon>
        <taxon>Bacillaceae</taxon>
        <taxon>Peribacillus</taxon>
    </lineage>
</organism>
<dbReference type="Gene3D" id="3.40.50.150">
    <property type="entry name" value="Vaccinia Virus protein VP39"/>
    <property type="match status" value="1"/>
</dbReference>
<dbReference type="EMBL" id="JAFBFI010000016">
    <property type="protein sequence ID" value="MBM7693914.1"/>
    <property type="molecule type" value="Genomic_DNA"/>
</dbReference>
<dbReference type="Proteomes" id="UP000823486">
    <property type="component" value="Unassembled WGS sequence"/>
</dbReference>
<sequence length="77" mass="8816">MTLTDPQLHADWLAPHTFEWYSQLAKIDGKYSYTWNSSKPEPNRETVFTDKVSELITIQKVLDAGCSSCPLSHFLNI</sequence>
<gene>
    <name evidence="1" type="ORF">JOC77_003358</name>
</gene>
<proteinExistence type="predicted"/>
<name>A0ABS2QMC6_9BACI</name>
<evidence type="ECO:0000313" key="1">
    <source>
        <dbReference type="EMBL" id="MBM7693914.1"/>
    </source>
</evidence>
<keyword evidence="2" id="KW-1185">Reference proteome</keyword>